<evidence type="ECO:0000256" key="1">
    <source>
        <dbReference type="SAM" id="MobiDB-lite"/>
    </source>
</evidence>
<reference evidence="2 3" key="1">
    <citation type="journal article" date="2019" name="Nat. Ecol. Evol.">
        <title>Megaphylogeny resolves global patterns of mushroom evolution.</title>
        <authorList>
            <person name="Varga T."/>
            <person name="Krizsan K."/>
            <person name="Foldi C."/>
            <person name="Dima B."/>
            <person name="Sanchez-Garcia M."/>
            <person name="Sanchez-Ramirez S."/>
            <person name="Szollosi G.J."/>
            <person name="Szarkandi J.G."/>
            <person name="Papp V."/>
            <person name="Albert L."/>
            <person name="Andreopoulos W."/>
            <person name="Angelini C."/>
            <person name="Antonin V."/>
            <person name="Barry K.W."/>
            <person name="Bougher N.L."/>
            <person name="Buchanan P."/>
            <person name="Buyck B."/>
            <person name="Bense V."/>
            <person name="Catcheside P."/>
            <person name="Chovatia M."/>
            <person name="Cooper J."/>
            <person name="Damon W."/>
            <person name="Desjardin D."/>
            <person name="Finy P."/>
            <person name="Geml J."/>
            <person name="Haridas S."/>
            <person name="Hughes K."/>
            <person name="Justo A."/>
            <person name="Karasinski D."/>
            <person name="Kautmanova I."/>
            <person name="Kiss B."/>
            <person name="Kocsube S."/>
            <person name="Kotiranta H."/>
            <person name="LaButti K.M."/>
            <person name="Lechner B.E."/>
            <person name="Liimatainen K."/>
            <person name="Lipzen A."/>
            <person name="Lukacs Z."/>
            <person name="Mihaltcheva S."/>
            <person name="Morgado L.N."/>
            <person name="Niskanen T."/>
            <person name="Noordeloos M.E."/>
            <person name="Ohm R.A."/>
            <person name="Ortiz-Santana B."/>
            <person name="Ovrebo C."/>
            <person name="Racz N."/>
            <person name="Riley R."/>
            <person name="Savchenko A."/>
            <person name="Shiryaev A."/>
            <person name="Soop K."/>
            <person name="Spirin V."/>
            <person name="Szebenyi C."/>
            <person name="Tomsovsky M."/>
            <person name="Tulloss R.E."/>
            <person name="Uehling J."/>
            <person name="Grigoriev I.V."/>
            <person name="Vagvolgyi C."/>
            <person name="Papp T."/>
            <person name="Martin F.M."/>
            <person name="Miettinen O."/>
            <person name="Hibbett D.S."/>
            <person name="Nagy L.G."/>
        </authorList>
    </citation>
    <scope>NUCLEOTIDE SEQUENCE [LARGE SCALE GENOMIC DNA]</scope>
    <source>
        <strain evidence="2 3">CBS 121175</strain>
    </source>
</reference>
<name>A0A5C3L190_COPMA</name>
<gene>
    <name evidence="2" type="ORF">FA15DRAFT_266023</name>
</gene>
<sequence>MGTRHYESGRQGSRKVDPPTTFMGNPVTSSSSPAQPESLCILTDFSDAMVNDLPDLCFDAVYSATPPSAASSSMLPTPLNNWTPLPQSSPDVVGDGKLTFGDSFDQWPMPTSESYYSDHHPDMFSSTDNYPSTSLFKFDSAMSETLTQELDWDYQRCLQEYSSSGAESSHDNPSLQTPTSYSLSTAAHDTPSRKSQVNTASVSSQAPSSPPPSTFTSPFNNTVSPSMLSLSGLTYSTFSHSTPAHPQVPLKLHQPKPSRKIPIVSLDRLASASEAFLASKHPRNASDLLDAQPHLNAPLPPLSPKRHDIMPIYPHTQRLQPHLPHALSQSQVFILAYRPMHSMTVPRQDGLSSVPMPMVSCDCGCNQSRTF</sequence>
<keyword evidence="3" id="KW-1185">Reference proteome</keyword>
<dbReference type="AlphaFoldDB" id="A0A5C3L190"/>
<protein>
    <submittedName>
        <fullName evidence="2">Uncharacterized protein</fullName>
    </submittedName>
</protein>
<dbReference type="Proteomes" id="UP000307440">
    <property type="component" value="Unassembled WGS sequence"/>
</dbReference>
<feature type="compositionally biased region" description="Polar residues" evidence="1">
    <location>
        <begin position="163"/>
        <end position="198"/>
    </location>
</feature>
<dbReference type="EMBL" id="ML210172">
    <property type="protein sequence ID" value="TFK26709.1"/>
    <property type="molecule type" value="Genomic_DNA"/>
</dbReference>
<accession>A0A5C3L190</accession>
<feature type="region of interest" description="Disordered" evidence="1">
    <location>
        <begin position="163"/>
        <end position="220"/>
    </location>
</feature>
<evidence type="ECO:0000313" key="2">
    <source>
        <dbReference type="EMBL" id="TFK26709.1"/>
    </source>
</evidence>
<proteinExistence type="predicted"/>
<feature type="compositionally biased region" description="Polar residues" evidence="1">
    <location>
        <begin position="22"/>
        <end position="35"/>
    </location>
</feature>
<organism evidence="2 3">
    <name type="scientific">Coprinopsis marcescibilis</name>
    <name type="common">Agaric fungus</name>
    <name type="synonym">Psathyrella marcescibilis</name>
    <dbReference type="NCBI Taxonomy" id="230819"/>
    <lineage>
        <taxon>Eukaryota</taxon>
        <taxon>Fungi</taxon>
        <taxon>Dikarya</taxon>
        <taxon>Basidiomycota</taxon>
        <taxon>Agaricomycotina</taxon>
        <taxon>Agaricomycetes</taxon>
        <taxon>Agaricomycetidae</taxon>
        <taxon>Agaricales</taxon>
        <taxon>Agaricineae</taxon>
        <taxon>Psathyrellaceae</taxon>
        <taxon>Coprinopsis</taxon>
    </lineage>
</organism>
<dbReference type="OrthoDB" id="3032312at2759"/>
<feature type="region of interest" description="Disordered" evidence="1">
    <location>
        <begin position="1"/>
        <end position="36"/>
    </location>
</feature>
<evidence type="ECO:0000313" key="3">
    <source>
        <dbReference type="Proteomes" id="UP000307440"/>
    </source>
</evidence>